<feature type="domain" description="CBM1" evidence="17">
    <location>
        <begin position="284"/>
        <end position="320"/>
    </location>
</feature>
<dbReference type="SMART" id="SM00236">
    <property type="entry name" value="fCBD"/>
    <property type="match status" value="1"/>
</dbReference>
<name>A0A7C8MKB0_9PLEO</name>
<evidence type="ECO:0000256" key="14">
    <source>
        <dbReference type="ARBA" id="ARBA00045077"/>
    </source>
</evidence>
<dbReference type="GO" id="GO:0030245">
    <property type="term" value="P:cellulose catabolic process"/>
    <property type="evidence" value="ECO:0007669"/>
    <property type="project" value="UniProtKB-UniRule"/>
</dbReference>
<keyword evidence="10 15" id="KW-1015">Disulfide bond</keyword>
<evidence type="ECO:0000256" key="5">
    <source>
        <dbReference type="ARBA" id="ARBA00022729"/>
    </source>
</evidence>
<comment type="function">
    <text evidence="15">Lytic polysaccharide monooxygenase (LMPO) that depolymerizes crystalline and amorphous polysaccharides via the oxidation of scissile alpha- or beta-(1-4)-glycosidic bonds, yielding C1 and/or C4 oxidation products. Catalysis by LPMOs requires the reduction of the active-site copper from Cu(II) to Cu(I) by a reducing agent and H(2)O(2) or O(2) as a cosubstrate.</text>
</comment>
<protein>
    <recommendedName>
        <fullName evidence="15">AA9 family lytic polysaccharide monooxygenase</fullName>
        <ecNumber evidence="15">1.14.99.56</ecNumber>
    </recommendedName>
    <alternativeName>
        <fullName evidence="15">Endo-beta-1,4-glucanase</fullName>
    </alternativeName>
    <alternativeName>
        <fullName evidence="15">Glycosyl hydrolase 61 family protein</fullName>
    </alternativeName>
</protein>
<dbReference type="SUPFAM" id="SSF57180">
    <property type="entry name" value="Cellulose-binding domain"/>
    <property type="match status" value="1"/>
</dbReference>
<proteinExistence type="inferred from homology"/>
<evidence type="ECO:0000256" key="11">
    <source>
        <dbReference type="ARBA" id="ARBA00023277"/>
    </source>
</evidence>
<comment type="subcellular location">
    <subcellularLocation>
        <location evidence="2 15">Secreted</location>
    </subcellularLocation>
</comment>
<evidence type="ECO:0000313" key="18">
    <source>
        <dbReference type="EMBL" id="KAF2869205.1"/>
    </source>
</evidence>
<dbReference type="CDD" id="cd21175">
    <property type="entry name" value="LPMO_AA9"/>
    <property type="match status" value="1"/>
</dbReference>
<comment type="caution">
    <text evidence="18">The sequence shown here is derived from an EMBL/GenBank/DDBJ whole genome shotgun (WGS) entry which is preliminary data.</text>
</comment>
<dbReference type="EMBL" id="JAADJZ010000017">
    <property type="protein sequence ID" value="KAF2869205.1"/>
    <property type="molecule type" value="Genomic_DNA"/>
</dbReference>
<dbReference type="AlphaFoldDB" id="A0A7C8MKB0"/>
<dbReference type="Proteomes" id="UP000481861">
    <property type="component" value="Unassembled WGS sequence"/>
</dbReference>
<evidence type="ECO:0000256" key="13">
    <source>
        <dbReference type="ARBA" id="ARBA00044502"/>
    </source>
</evidence>
<keyword evidence="11 15" id="KW-0119">Carbohydrate metabolism</keyword>
<reference evidence="18 19" key="1">
    <citation type="submission" date="2020-01" db="EMBL/GenBank/DDBJ databases">
        <authorList>
            <consortium name="DOE Joint Genome Institute"/>
            <person name="Haridas S."/>
            <person name="Albert R."/>
            <person name="Binder M."/>
            <person name="Bloem J."/>
            <person name="Labutti K."/>
            <person name="Salamov A."/>
            <person name="Andreopoulos B."/>
            <person name="Baker S.E."/>
            <person name="Barry K."/>
            <person name="Bills G."/>
            <person name="Bluhm B.H."/>
            <person name="Cannon C."/>
            <person name="Castanera R."/>
            <person name="Culley D.E."/>
            <person name="Daum C."/>
            <person name="Ezra D."/>
            <person name="Gonzalez J.B."/>
            <person name="Henrissat B."/>
            <person name="Kuo A."/>
            <person name="Liang C."/>
            <person name="Lipzen A."/>
            <person name="Lutzoni F."/>
            <person name="Magnuson J."/>
            <person name="Mondo S."/>
            <person name="Nolan M."/>
            <person name="Ohm R."/>
            <person name="Pangilinan J."/>
            <person name="Park H.-J.H."/>
            <person name="Ramirez L."/>
            <person name="Alfaro M."/>
            <person name="Sun H."/>
            <person name="Tritt A."/>
            <person name="Yoshinaga Y."/>
            <person name="Zwiers L.-H.L."/>
            <person name="Turgeon B.G."/>
            <person name="Goodwin S.B."/>
            <person name="Spatafora J.W."/>
            <person name="Crous P.W."/>
            <person name="Grigoriev I.V."/>
        </authorList>
    </citation>
    <scope>NUCLEOTIDE SEQUENCE [LARGE SCALE GENOMIC DNA]</scope>
    <source>
        <strain evidence="18 19">CBS 611.86</strain>
    </source>
</reference>
<dbReference type="InterPro" id="IPR005103">
    <property type="entry name" value="AA9_LPMO"/>
</dbReference>
<gene>
    <name evidence="18" type="ORF">BDV95DRAFT_499510</name>
</gene>
<comment type="cofactor">
    <cofactor evidence="1">
        <name>Cu(2+)</name>
        <dbReference type="ChEBI" id="CHEBI:29036"/>
    </cofactor>
</comment>
<dbReference type="GO" id="GO:0008810">
    <property type="term" value="F:cellulase activity"/>
    <property type="evidence" value="ECO:0007669"/>
    <property type="project" value="UniProtKB-UniRule"/>
</dbReference>
<dbReference type="InterPro" id="IPR049892">
    <property type="entry name" value="AA9"/>
</dbReference>
<dbReference type="GO" id="GO:0030248">
    <property type="term" value="F:cellulose binding"/>
    <property type="evidence" value="ECO:0007669"/>
    <property type="project" value="UniProtKB-UniRule"/>
</dbReference>
<dbReference type="Gene3D" id="2.70.50.70">
    <property type="match status" value="1"/>
</dbReference>
<evidence type="ECO:0000256" key="1">
    <source>
        <dbReference type="ARBA" id="ARBA00001973"/>
    </source>
</evidence>
<dbReference type="PANTHER" id="PTHR33353:SF17">
    <property type="entry name" value="ENDO-BETA-1,4-GLUCANASE D"/>
    <property type="match status" value="1"/>
</dbReference>
<evidence type="ECO:0000256" key="7">
    <source>
        <dbReference type="ARBA" id="ARBA00023002"/>
    </source>
</evidence>
<evidence type="ECO:0000256" key="8">
    <source>
        <dbReference type="ARBA" id="ARBA00023008"/>
    </source>
</evidence>
<dbReference type="PROSITE" id="PS00562">
    <property type="entry name" value="CBM1_1"/>
    <property type="match status" value="1"/>
</dbReference>
<keyword evidence="3 15" id="KW-0964">Secreted</keyword>
<evidence type="ECO:0000259" key="17">
    <source>
        <dbReference type="PROSITE" id="PS51164"/>
    </source>
</evidence>
<sequence length="320" mass="32118">MRASTILALAAAGGAQLAAAHTTVQAVWVNGKDQGTKTGIRSPPNNDPIKDVTSASMTCNVGGTKAAAQSISVAGGDKITLEWAHDTRGDDIIASSHNGPVMTYIAPAASNGEGNVWVKIQESGYANGKWAVENLIANKGKYDLTLPKIAAGDYLLRSEIIALHEGNQLGGAQFYMECVQIKVGAGGSTTLPAGVAIPGAYKATDPGVHFQYYNAEGSSYIVPGPKLWDGASGGAAPVASAAPASSAKPAATSAAASPATPAKTTMATVVKPAATSTPAPAAGGSAAKYAQCGGNNYSGATACASGLTCKVQNPYYSQCL</sequence>
<comment type="similarity">
    <text evidence="13">Belongs to the polysaccharide monooxygenase AA9 family.</text>
</comment>
<keyword evidence="5 16" id="KW-0732">Signal</keyword>
<comment type="catalytic activity">
    <reaction evidence="14 15">
        <text>[(1-&gt;4)-beta-D-glucosyl]n+m + reduced acceptor + O2 = 4-dehydro-beta-D-glucosyl-[(1-&gt;4)-beta-D-glucosyl]n-1 + [(1-&gt;4)-beta-D-glucosyl]m + acceptor + H2O.</text>
        <dbReference type="EC" id="1.14.99.56"/>
    </reaction>
</comment>
<evidence type="ECO:0000313" key="19">
    <source>
        <dbReference type="Proteomes" id="UP000481861"/>
    </source>
</evidence>
<keyword evidence="19" id="KW-1185">Reference proteome</keyword>
<accession>A0A7C8MKB0</accession>
<evidence type="ECO:0000256" key="6">
    <source>
        <dbReference type="ARBA" id="ARBA00023001"/>
    </source>
</evidence>
<evidence type="ECO:0000256" key="4">
    <source>
        <dbReference type="ARBA" id="ARBA00022723"/>
    </source>
</evidence>
<dbReference type="PANTHER" id="PTHR33353">
    <property type="entry name" value="PUTATIVE (AFU_ORTHOLOGUE AFUA_1G12560)-RELATED"/>
    <property type="match status" value="1"/>
</dbReference>
<dbReference type="OrthoDB" id="5558646at2759"/>
<dbReference type="PROSITE" id="PS51164">
    <property type="entry name" value="CBM1_2"/>
    <property type="match status" value="1"/>
</dbReference>
<dbReference type="GO" id="GO:0005576">
    <property type="term" value="C:extracellular region"/>
    <property type="evidence" value="ECO:0007669"/>
    <property type="project" value="UniProtKB-SubCell"/>
</dbReference>
<evidence type="ECO:0000256" key="2">
    <source>
        <dbReference type="ARBA" id="ARBA00004613"/>
    </source>
</evidence>
<keyword evidence="4" id="KW-0479">Metal-binding</keyword>
<dbReference type="GO" id="GO:0046872">
    <property type="term" value="F:metal ion binding"/>
    <property type="evidence" value="ECO:0007669"/>
    <property type="project" value="UniProtKB-KW"/>
</dbReference>
<dbReference type="Pfam" id="PF03443">
    <property type="entry name" value="AA9"/>
    <property type="match status" value="1"/>
</dbReference>
<evidence type="ECO:0000256" key="9">
    <source>
        <dbReference type="ARBA" id="ARBA00023033"/>
    </source>
</evidence>
<evidence type="ECO:0000256" key="16">
    <source>
        <dbReference type="SAM" id="SignalP"/>
    </source>
</evidence>
<keyword evidence="9" id="KW-0503">Monooxygenase</keyword>
<keyword evidence="6 15" id="KW-0136">Cellulose degradation</keyword>
<dbReference type="EC" id="1.14.99.56" evidence="15"/>
<evidence type="ECO:0000256" key="15">
    <source>
        <dbReference type="RuleBase" id="RU368122"/>
    </source>
</evidence>
<dbReference type="Pfam" id="PF00734">
    <property type="entry name" value="CBM_1"/>
    <property type="match status" value="1"/>
</dbReference>
<dbReference type="GO" id="GO:0004497">
    <property type="term" value="F:monooxygenase activity"/>
    <property type="evidence" value="ECO:0007669"/>
    <property type="project" value="UniProtKB-KW"/>
</dbReference>
<evidence type="ECO:0000256" key="10">
    <source>
        <dbReference type="ARBA" id="ARBA00023157"/>
    </source>
</evidence>
<dbReference type="InterPro" id="IPR035971">
    <property type="entry name" value="CBD_sf"/>
</dbReference>
<comment type="domain">
    <text evidence="15">Has a modular structure: an endo-beta-1,4-glucanase catalytic module at the N-terminus, a linker rich in serines and threonines, and a C-terminal carbohydrate-binding module (CBM).</text>
</comment>
<keyword evidence="8" id="KW-0186">Copper</keyword>
<keyword evidence="7" id="KW-0560">Oxidoreductase</keyword>
<organism evidence="18 19">
    <name type="scientific">Massariosphaeria phaeospora</name>
    <dbReference type="NCBI Taxonomy" id="100035"/>
    <lineage>
        <taxon>Eukaryota</taxon>
        <taxon>Fungi</taxon>
        <taxon>Dikarya</taxon>
        <taxon>Ascomycota</taxon>
        <taxon>Pezizomycotina</taxon>
        <taxon>Dothideomycetes</taxon>
        <taxon>Pleosporomycetidae</taxon>
        <taxon>Pleosporales</taxon>
        <taxon>Pleosporales incertae sedis</taxon>
        <taxon>Massariosphaeria</taxon>
    </lineage>
</organism>
<feature type="signal peptide" evidence="16">
    <location>
        <begin position="1"/>
        <end position="20"/>
    </location>
</feature>
<evidence type="ECO:0000256" key="12">
    <source>
        <dbReference type="ARBA" id="ARBA00023326"/>
    </source>
</evidence>
<keyword evidence="12 15" id="KW-0624">Polysaccharide degradation</keyword>
<feature type="chain" id="PRO_5029019088" description="AA9 family lytic polysaccharide monooxygenase" evidence="16">
    <location>
        <begin position="21"/>
        <end position="320"/>
    </location>
</feature>
<evidence type="ECO:0000256" key="3">
    <source>
        <dbReference type="ARBA" id="ARBA00022525"/>
    </source>
</evidence>
<dbReference type="InterPro" id="IPR000254">
    <property type="entry name" value="CBD"/>
</dbReference>
<keyword evidence="18" id="KW-0378">Hydrolase</keyword>